<sequence>MEIHCTFASHFAPTILELGPQLLLPPLPATQHLHLSSPKSKRWRYGFVPPVFLSAFLL</sequence>
<reference evidence="1" key="1">
    <citation type="submission" date="2021-01" db="EMBL/GenBank/DDBJ databases">
        <authorList>
            <person name="Lovell J.T."/>
            <person name="Bentley N."/>
            <person name="Bhattarai G."/>
            <person name="Jenkins J.W."/>
            <person name="Sreedasyam A."/>
            <person name="Alarcon Y."/>
            <person name="Bock C."/>
            <person name="Boston L."/>
            <person name="Carlson J."/>
            <person name="Cervantes K."/>
            <person name="Clermont K."/>
            <person name="Krom N."/>
            <person name="Kubenka K."/>
            <person name="Mamidi S."/>
            <person name="Mattison C."/>
            <person name="Monteros M."/>
            <person name="Pisani C."/>
            <person name="Plott C."/>
            <person name="Rajasekar S."/>
            <person name="Rhein H.S."/>
            <person name="Rohla C."/>
            <person name="Song M."/>
            <person name="Hilaire R.S."/>
            <person name="Shu S."/>
            <person name="Wells L."/>
            <person name="Wang X."/>
            <person name="Webber J."/>
            <person name="Heerema R.J."/>
            <person name="Klein P."/>
            <person name="Conner P."/>
            <person name="Grauke L."/>
            <person name="Grimwood J."/>
            <person name="Schmutz J."/>
            <person name="Randall J.J."/>
        </authorList>
    </citation>
    <scope>NUCLEOTIDE SEQUENCE</scope>
    <source>
        <tissue evidence="1">Leaf</tissue>
    </source>
</reference>
<evidence type="ECO:0000313" key="2">
    <source>
        <dbReference type="Proteomes" id="UP000811246"/>
    </source>
</evidence>
<comment type="caution">
    <text evidence="1">The sequence shown here is derived from an EMBL/GenBank/DDBJ whole genome shotgun (WGS) entry which is preliminary data.</text>
</comment>
<gene>
    <name evidence="1" type="ORF">I3842_13G131800</name>
</gene>
<accession>A0A922AII4</accession>
<organism evidence="1 2">
    <name type="scientific">Carya illinoinensis</name>
    <name type="common">Pecan</name>
    <dbReference type="NCBI Taxonomy" id="32201"/>
    <lineage>
        <taxon>Eukaryota</taxon>
        <taxon>Viridiplantae</taxon>
        <taxon>Streptophyta</taxon>
        <taxon>Embryophyta</taxon>
        <taxon>Tracheophyta</taxon>
        <taxon>Spermatophyta</taxon>
        <taxon>Magnoliopsida</taxon>
        <taxon>eudicotyledons</taxon>
        <taxon>Gunneridae</taxon>
        <taxon>Pentapetalae</taxon>
        <taxon>rosids</taxon>
        <taxon>fabids</taxon>
        <taxon>Fagales</taxon>
        <taxon>Juglandaceae</taxon>
        <taxon>Carya</taxon>
    </lineage>
</organism>
<dbReference type="AlphaFoldDB" id="A0A922AII4"/>
<proteinExistence type="predicted"/>
<dbReference type="EMBL" id="CM031837">
    <property type="protein sequence ID" value="KAG6682283.1"/>
    <property type="molecule type" value="Genomic_DNA"/>
</dbReference>
<name>A0A922AII4_CARIL</name>
<evidence type="ECO:0000313" key="1">
    <source>
        <dbReference type="EMBL" id="KAG6682283.1"/>
    </source>
</evidence>
<dbReference type="Proteomes" id="UP000811246">
    <property type="component" value="Chromosome 13"/>
</dbReference>
<protein>
    <submittedName>
        <fullName evidence="1">Uncharacterized protein</fullName>
    </submittedName>
</protein>